<dbReference type="AlphaFoldDB" id="G9PB33"/>
<reference evidence="1 2" key="1">
    <citation type="journal article" date="2011" name="Genome Biol.">
        <title>Comparative genome sequence analysis underscores mycoparasitism as the ancestral life style of Trichoderma.</title>
        <authorList>
            <person name="Kubicek C.P."/>
            <person name="Herrera-Estrella A."/>
            <person name="Seidl-Seiboth V."/>
            <person name="Martinez D.A."/>
            <person name="Druzhinina I.S."/>
            <person name="Thon M."/>
            <person name="Zeilinger S."/>
            <person name="Casas-Flores S."/>
            <person name="Horwitz B.A."/>
            <person name="Mukherjee P.K."/>
            <person name="Mukherjee M."/>
            <person name="Kredics L."/>
            <person name="Alcaraz L.D."/>
            <person name="Aerts A."/>
            <person name="Antal Z."/>
            <person name="Atanasova L."/>
            <person name="Cervantes-Badillo M.G."/>
            <person name="Challacombe J."/>
            <person name="Chertkov O."/>
            <person name="McCluskey K."/>
            <person name="Coulpier F."/>
            <person name="Deshpande N."/>
            <person name="von Doehren H."/>
            <person name="Ebbole D.J."/>
            <person name="Esquivel-Naranjo E.U."/>
            <person name="Fekete E."/>
            <person name="Flipphi M."/>
            <person name="Glaser F."/>
            <person name="Gomez-Rodriguez E.Y."/>
            <person name="Gruber S."/>
            <person name="Han C."/>
            <person name="Henrissat B."/>
            <person name="Hermosa R."/>
            <person name="Hernandez-Onate M."/>
            <person name="Karaffa L."/>
            <person name="Kosti I."/>
            <person name="Le Crom S."/>
            <person name="Lindquist E."/>
            <person name="Lucas S."/>
            <person name="Luebeck M."/>
            <person name="Luebeck P.S."/>
            <person name="Margeot A."/>
            <person name="Metz B."/>
            <person name="Misra M."/>
            <person name="Nevalainen H."/>
            <person name="Omann M."/>
            <person name="Packer N."/>
            <person name="Perrone G."/>
            <person name="Uresti-Rivera E.E."/>
            <person name="Salamov A."/>
            <person name="Schmoll M."/>
            <person name="Seiboth B."/>
            <person name="Shapiro H."/>
            <person name="Sukno S."/>
            <person name="Tamayo-Ramos J.A."/>
            <person name="Tisch D."/>
            <person name="Wiest A."/>
            <person name="Wilkinson H.H."/>
            <person name="Zhang M."/>
            <person name="Coutinho P.M."/>
            <person name="Kenerley C.M."/>
            <person name="Monte E."/>
            <person name="Baker S.E."/>
            <person name="Grigoriev I.V."/>
        </authorList>
    </citation>
    <scope>NUCLEOTIDE SEQUENCE [LARGE SCALE GENOMIC DNA]</scope>
    <source>
        <strain evidence="2">ATCC 20476 / IMI 206040</strain>
    </source>
</reference>
<accession>G9PB33</accession>
<dbReference type="Proteomes" id="UP000005426">
    <property type="component" value="Unassembled WGS sequence"/>
</dbReference>
<dbReference type="KEGG" id="tatv:25784448"/>
<dbReference type="NCBIfam" id="TIGR01571">
    <property type="entry name" value="A_thal_Cys_rich"/>
    <property type="match status" value="1"/>
</dbReference>
<dbReference type="OrthoDB" id="1045822at2759"/>
<dbReference type="STRING" id="452589.G9PB33"/>
<dbReference type="RefSeq" id="XP_013938375.1">
    <property type="nucleotide sequence ID" value="XM_014082900.1"/>
</dbReference>
<protein>
    <recommendedName>
        <fullName evidence="3">PLAC8 family protein</fullName>
    </recommendedName>
</protein>
<dbReference type="InterPro" id="IPR006461">
    <property type="entry name" value="PLAC_motif_containing"/>
</dbReference>
<dbReference type="OMA" id="TLMQHEK"/>
<organism evidence="1 2">
    <name type="scientific">Hypocrea atroviridis (strain ATCC 20476 / IMI 206040)</name>
    <name type="common">Trichoderma atroviride</name>
    <dbReference type="NCBI Taxonomy" id="452589"/>
    <lineage>
        <taxon>Eukaryota</taxon>
        <taxon>Fungi</taxon>
        <taxon>Dikarya</taxon>
        <taxon>Ascomycota</taxon>
        <taxon>Pezizomycotina</taxon>
        <taxon>Sordariomycetes</taxon>
        <taxon>Hypocreomycetidae</taxon>
        <taxon>Hypocreales</taxon>
        <taxon>Hypocreaceae</taxon>
        <taxon>Trichoderma</taxon>
    </lineage>
</organism>
<dbReference type="GeneID" id="25784448"/>
<dbReference type="EMBL" id="ABDG02000028">
    <property type="protein sequence ID" value="EHK40214.1"/>
    <property type="molecule type" value="Genomic_DNA"/>
</dbReference>
<proteinExistence type="predicted"/>
<evidence type="ECO:0000313" key="1">
    <source>
        <dbReference type="EMBL" id="EHK40214.1"/>
    </source>
</evidence>
<dbReference type="eggNOG" id="ENOG502S7UD">
    <property type="taxonomic scope" value="Eukaryota"/>
</dbReference>
<comment type="caution">
    <text evidence="1">The sequence shown here is derived from an EMBL/GenBank/DDBJ whole genome shotgun (WGS) entry which is preliminary data.</text>
</comment>
<dbReference type="HOGENOM" id="CLU_083147_2_3_1"/>
<dbReference type="Pfam" id="PF04749">
    <property type="entry name" value="PLAC8"/>
    <property type="match status" value="1"/>
</dbReference>
<gene>
    <name evidence="1" type="ORF">TRIATDRAFT_42522</name>
</gene>
<sequence>MSKEHQQNSWAHGLFDCCSPAGLCLKTFFCPCITFGKAAHLKNHNNLDDYSCCNGSCCLFAVLLHCSLHFIPATMQRGDVREKFNLEGSCLGDCCKSCWCTCCVLMQNEKELEQRESLLRGSSQGYQPNGGMEYPQGN</sequence>
<dbReference type="PANTHER" id="PTHR15907">
    <property type="entry name" value="DUF614 FAMILY PROTEIN-RELATED"/>
    <property type="match status" value="1"/>
</dbReference>
<evidence type="ECO:0000313" key="2">
    <source>
        <dbReference type="Proteomes" id="UP000005426"/>
    </source>
</evidence>
<evidence type="ECO:0008006" key="3">
    <source>
        <dbReference type="Google" id="ProtNLM"/>
    </source>
</evidence>
<keyword evidence="2" id="KW-1185">Reference proteome</keyword>
<name>G9PB33_HYPAI</name>